<gene>
    <name evidence="2" type="ORF">F8566_09060</name>
</gene>
<dbReference type="EMBL" id="WBMT01000003">
    <property type="protein sequence ID" value="KAB2351069.1"/>
    <property type="molecule type" value="Genomic_DNA"/>
</dbReference>
<feature type="region of interest" description="Disordered" evidence="1">
    <location>
        <begin position="153"/>
        <end position="180"/>
    </location>
</feature>
<dbReference type="Proteomes" id="UP000468735">
    <property type="component" value="Unassembled WGS sequence"/>
</dbReference>
<reference evidence="2 3" key="1">
    <citation type="submission" date="2019-09" db="EMBL/GenBank/DDBJ databases">
        <title>Actinomadura physcomitrii sp. nov., a novel actinomycete isolated from moss [Physcomitrium sphaericum (Ludw) Fuernr].</title>
        <authorList>
            <person name="Zhuang X."/>
            <person name="Liu C."/>
        </authorList>
    </citation>
    <scope>NUCLEOTIDE SEQUENCE [LARGE SCALE GENOMIC DNA]</scope>
    <source>
        <strain evidence="2 3">HMC1</strain>
    </source>
</reference>
<feature type="compositionally biased region" description="Polar residues" evidence="1">
    <location>
        <begin position="1"/>
        <end position="10"/>
    </location>
</feature>
<evidence type="ECO:0000313" key="3">
    <source>
        <dbReference type="Proteomes" id="UP000468735"/>
    </source>
</evidence>
<evidence type="ECO:0000313" key="2">
    <source>
        <dbReference type="EMBL" id="KAB2351069.1"/>
    </source>
</evidence>
<protein>
    <submittedName>
        <fullName evidence="2">Uncharacterized protein</fullName>
    </submittedName>
</protein>
<keyword evidence="3" id="KW-1185">Reference proteome</keyword>
<evidence type="ECO:0000256" key="1">
    <source>
        <dbReference type="SAM" id="MobiDB-lite"/>
    </source>
</evidence>
<name>A0A6H9YVG9_9ACTN</name>
<feature type="region of interest" description="Disordered" evidence="1">
    <location>
        <begin position="1"/>
        <end position="20"/>
    </location>
</feature>
<organism evidence="2 3">
    <name type="scientific">Actinomadura rudentiformis</name>
    <dbReference type="NCBI Taxonomy" id="359158"/>
    <lineage>
        <taxon>Bacteria</taxon>
        <taxon>Bacillati</taxon>
        <taxon>Actinomycetota</taxon>
        <taxon>Actinomycetes</taxon>
        <taxon>Streptosporangiales</taxon>
        <taxon>Thermomonosporaceae</taxon>
        <taxon>Actinomadura</taxon>
    </lineage>
</organism>
<dbReference type="RefSeq" id="WP_151559467.1">
    <property type="nucleotide sequence ID" value="NZ_WBMT01000003.1"/>
</dbReference>
<accession>A0A6H9YVG9</accession>
<sequence length="180" mass="19240">MRNEPQGSTSRAHDDSSTEQLARDLYERVRQLNHATNGPPGLTQPGTVYTVLGNLGAAAYGLDQTIEQLNDFLLHEEEQGRLGHDRDEATAPVLQECGRALSAARKHSGGLHAALSEAQSAINAIHGGPVSPHNSRTRSPVELAAEDFPVSVQQASSLLRGSDRQPPQGASTIRPVRKDG</sequence>
<dbReference type="OrthoDB" id="3466323at2"/>
<feature type="compositionally biased region" description="Basic and acidic residues" evidence="1">
    <location>
        <begin position="11"/>
        <end position="20"/>
    </location>
</feature>
<comment type="caution">
    <text evidence="2">The sequence shown here is derived from an EMBL/GenBank/DDBJ whole genome shotgun (WGS) entry which is preliminary data.</text>
</comment>
<proteinExistence type="predicted"/>
<dbReference type="AlphaFoldDB" id="A0A6H9YVG9"/>